<feature type="compositionally biased region" description="Low complexity" evidence="8">
    <location>
        <begin position="112"/>
        <end position="126"/>
    </location>
</feature>
<comment type="similarity">
    <text evidence="2">Belongs to the MORC ATPase protein family.</text>
</comment>
<feature type="region of interest" description="Disordered" evidence="8">
    <location>
        <begin position="726"/>
        <end position="745"/>
    </location>
</feature>
<feature type="compositionally biased region" description="Polar residues" evidence="8">
    <location>
        <begin position="242"/>
        <end position="251"/>
    </location>
</feature>
<dbReference type="Proteomes" id="UP000265515">
    <property type="component" value="Unassembled WGS sequence"/>
</dbReference>
<keyword evidence="4" id="KW-0255">Endonuclease</keyword>
<feature type="domain" description="Morc S5" evidence="9">
    <location>
        <begin position="1069"/>
        <end position="1120"/>
    </location>
</feature>
<comment type="subcellular location">
    <subcellularLocation>
        <location evidence="1">Nucleus</location>
    </subcellularLocation>
</comment>
<dbReference type="EMBL" id="BFEA01000290">
    <property type="protein sequence ID" value="GBG78259.1"/>
    <property type="molecule type" value="Genomic_DNA"/>
</dbReference>
<name>A0A388L7H4_CHABU</name>
<evidence type="ECO:0000256" key="8">
    <source>
        <dbReference type="SAM" id="MobiDB-lite"/>
    </source>
</evidence>
<dbReference type="Pfam" id="PF17942">
    <property type="entry name" value="Morc6_S5"/>
    <property type="match status" value="2"/>
</dbReference>
<evidence type="ECO:0000259" key="9">
    <source>
        <dbReference type="Pfam" id="PF17942"/>
    </source>
</evidence>
<feature type="domain" description="Morc S5" evidence="9">
    <location>
        <begin position="1122"/>
        <end position="1180"/>
    </location>
</feature>
<evidence type="ECO:0000256" key="5">
    <source>
        <dbReference type="ARBA" id="ARBA00023054"/>
    </source>
</evidence>
<feature type="compositionally biased region" description="Basic and acidic residues" evidence="8">
    <location>
        <begin position="1596"/>
        <end position="1607"/>
    </location>
</feature>
<dbReference type="OrthoDB" id="757982at2759"/>
<feature type="compositionally biased region" description="Low complexity" evidence="8">
    <location>
        <begin position="186"/>
        <end position="199"/>
    </location>
</feature>
<dbReference type="GO" id="GO:0004519">
    <property type="term" value="F:endonuclease activity"/>
    <property type="evidence" value="ECO:0007669"/>
    <property type="project" value="UniProtKB-KW"/>
</dbReference>
<dbReference type="GO" id="GO:0005634">
    <property type="term" value="C:nucleus"/>
    <property type="evidence" value="ECO:0007669"/>
    <property type="project" value="UniProtKB-SubCell"/>
</dbReference>
<dbReference type="Gramene" id="GBG78259">
    <property type="protein sequence ID" value="GBG78259"/>
    <property type="gene ID" value="CBR_g26290"/>
</dbReference>
<keyword evidence="6" id="KW-0539">Nucleus</keyword>
<feature type="region of interest" description="Disordered" evidence="8">
    <location>
        <begin position="368"/>
        <end position="449"/>
    </location>
</feature>
<protein>
    <recommendedName>
        <fullName evidence="9">Morc S5 domain-containing protein</fullName>
    </recommendedName>
</protein>
<evidence type="ECO:0000256" key="1">
    <source>
        <dbReference type="ARBA" id="ARBA00004123"/>
    </source>
</evidence>
<keyword evidence="4" id="KW-0378">Hydrolase</keyword>
<feature type="region of interest" description="Disordered" evidence="8">
    <location>
        <begin position="100"/>
        <end position="140"/>
    </location>
</feature>
<keyword evidence="11" id="KW-1185">Reference proteome</keyword>
<comment type="caution">
    <text evidence="10">The sequence shown here is derived from an EMBL/GenBank/DDBJ whole genome shotgun (WGS) entry which is preliminary data.</text>
</comment>
<feature type="region of interest" description="Disordered" evidence="8">
    <location>
        <begin position="1430"/>
        <end position="1449"/>
    </location>
</feature>
<feature type="region of interest" description="Disordered" evidence="8">
    <location>
        <begin position="1"/>
        <end position="82"/>
    </location>
</feature>
<feature type="compositionally biased region" description="Basic and acidic residues" evidence="8">
    <location>
        <begin position="276"/>
        <end position="285"/>
    </location>
</feature>
<evidence type="ECO:0000256" key="6">
    <source>
        <dbReference type="ARBA" id="ARBA00023242"/>
    </source>
</evidence>
<feature type="compositionally biased region" description="Gly residues" evidence="8">
    <location>
        <begin position="318"/>
        <end position="334"/>
    </location>
</feature>
<feature type="compositionally biased region" description="Acidic residues" evidence="8">
    <location>
        <begin position="1617"/>
        <end position="1627"/>
    </location>
</feature>
<dbReference type="InterPro" id="IPR041006">
    <property type="entry name" value="Morc_S5"/>
</dbReference>
<accession>A0A388L7H4</accession>
<evidence type="ECO:0000256" key="2">
    <source>
        <dbReference type="ARBA" id="ARBA00007845"/>
    </source>
</evidence>
<evidence type="ECO:0000313" key="11">
    <source>
        <dbReference type="Proteomes" id="UP000265515"/>
    </source>
</evidence>
<feature type="compositionally biased region" description="Pro residues" evidence="8">
    <location>
        <begin position="550"/>
        <end position="560"/>
    </location>
</feature>
<keyword evidence="5 7" id="KW-0175">Coiled coil</keyword>
<dbReference type="PANTHER" id="PTHR23336:SF50">
    <property type="entry name" value="PROTEIN MICRORCHIDIA 1-RELATED"/>
    <property type="match status" value="1"/>
</dbReference>
<feature type="coiled-coil region" evidence="7">
    <location>
        <begin position="1475"/>
        <end position="1537"/>
    </location>
</feature>
<dbReference type="InterPro" id="IPR036890">
    <property type="entry name" value="HATPase_C_sf"/>
</dbReference>
<feature type="region of interest" description="Disordered" evidence="8">
    <location>
        <begin position="673"/>
        <end position="708"/>
    </location>
</feature>
<organism evidence="10 11">
    <name type="scientific">Chara braunii</name>
    <name type="common">Braun's stonewort</name>
    <dbReference type="NCBI Taxonomy" id="69332"/>
    <lineage>
        <taxon>Eukaryota</taxon>
        <taxon>Viridiplantae</taxon>
        <taxon>Streptophyta</taxon>
        <taxon>Charophyceae</taxon>
        <taxon>Charales</taxon>
        <taxon>Characeae</taxon>
        <taxon>Chara</taxon>
    </lineage>
</organism>
<dbReference type="PANTHER" id="PTHR23336">
    <property type="entry name" value="ZINC FINGER CW-TYPE COILED-COIL DOMAIN PROTEIN 3"/>
    <property type="match status" value="1"/>
</dbReference>
<evidence type="ECO:0000313" key="10">
    <source>
        <dbReference type="EMBL" id="GBG78259.1"/>
    </source>
</evidence>
<feature type="region of interest" description="Disordered" evidence="8">
    <location>
        <begin position="1578"/>
        <end position="1627"/>
    </location>
</feature>
<reference evidence="10 11" key="1">
    <citation type="journal article" date="2018" name="Cell">
        <title>The Chara Genome: Secondary Complexity and Implications for Plant Terrestrialization.</title>
        <authorList>
            <person name="Nishiyama T."/>
            <person name="Sakayama H."/>
            <person name="Vries J.D."/>
            <person name="Buschmann H."/>
            <person name="Saint-Marcoux D."/>
            <person name="Ullrich K.K."/>
            <person name="Haas F.B."/>
            <person name="Vanderstraeten L."/>
            <person name="Becker D."/>
            <person name="Lang D."/>
            <person name="Vosolsobe S."/>
            <person name="Rombauts S."/>
            <person name="Wilhelmsson P.K.I."/>
            <person name="Janitza P."/>
            <person name="Kern R."/>
            <person name="Heyl A."/>
            <person name="Rumpler F."/>
            <person name="Villalobos L.I.A.C."/>
            <person name="Clay J.M."/>
            <person name="Skokan R."/>
            <person name="Toyoda A."/>
            <person name="Suzuki Y."/>
            <person name="Kagoshima H."/>
            <person name="Schijlen E."/>
            <person name="Tajeshwar N."/>
            <person name="Catarino B."/>
            <person name="Hetherington A.J."/>
            <person name="Saltykova A."/>
            <person name="Bonnot C."/>
            <person name="Breuninger H."/>
            <person name="Symeonidi A."/>
            <person name="Radhakrishnan G.V."/>
            <person name="Van Nieuwerburgh F."/>
            <person name="Deforce D."/>
            <person name="Chang C."/>
            <person name="Karol K.G."/>
            <person name="Hedrich R."/>
            <person name="Ulvskov P."/>
            <person name="Glockner G."/>
            <person name="Delwiche C.F."/>
            <person name="Petrasek J."/>
            <person name="Van de Peer Y."/>
            <person name="Friml J."/>
            <person name="Beilby M."/>
            <person name="Dolan L."/>
            <person name="Kohara Y."/>
            <person name="Sugano S."/>
            <person name="Fujiyama A."/>
            <person name="Delaux P.-M."/>
            <person name="Quint M."/>
            <person name="TheiBen G."/>
            <person name="Hagemann M."/>
            <person name="Harholt J."/>
            <person name="Dunand C."/>
            <person name="Zachgo S."/>
            <person name="Langdale J."/>
            <person name="Maumus F."/>
            <person name="Straeten D.V.D."/>
            <person name="Gould S.B."/>
            <person name="Rensing S.A."/>
        </authorList>
    </citation>
    <scope>NUCLEOTIDE SEQUENCE [LARGE SCALE GENOMIC DNA]</scope>
    <source>
        <strain evidence="10 11">S276</strain>
    </source>
</reference>
<feature type="compositionally biased region" description="Gly residues" evidence="8">
    <location>
        <begin position="494"/>
        <end position="517"/>
    </location>
</feature>
<evidence type="ECO:0000256" key="3">
    <source>
        <dbReference type="ARBA" id="ARBA00022722"/>
    </source>
</evidence>
<dbReference type="GO" id="GO:0016887">
    <property type="term" value="F:ATP hydrolysis activity"/>
    <property type="evidence" value="ECO:0007669"/>
    <property type="project" value="InterPro"/>
</dbReference>
<dbReference type="SUPFAM" id="SSF55874">
    <property type="entry name" value="ATPase domain of HSP90 chaperone/DNA topoisomerase II/histidine kinase"/>
    <property type="match status" value="1"/>
</dbReference>
<evidence type="ECO:0000256" key="4">
    <source>
        <dbReference type="ARBA" id="ARBA00022759"/>
    </source>
</evidence>
<feature type="compositionally biased region" description="Low complexity" evidence="8">
    <location>
        <begin position="220"/>
        <end position="230"/>
    </location>
</feature>
<gene>
    <name evidence="10" type="ORF">CBR_g26290</name>
</gene>
<keyword evidence="3" id="KW-0540">Nuclease</keyword>
<sequence length="1627" mass="170798">MGEMNDYPMDVIDVSSEEEGDEASSRYCGSAFSSVAVPGPSGLARNGKLALPDQKRGRSPPPPPPPSPPLITPAANGQHLQSSLPSWACSAWRSIAGGAALNGRAPNDLDVDLSSSAVSVGGSPSLPSAPSPAPPASASAPAAAVAADARALRTDKLASEKTKVAAVSAFAQMLAKSGPSFGPALGQGQSQSQSRSRSQLGEECAGRRRQQGASSCSAFSLGLSLSRSSDGGVGNGSRLALQEQQEPSMSLGSRRSNPYGSGGGGLISSSIGGFQPDEKKREEGGAGKLGAGVVYSSKERMGMGGGGGLLGGRSSRDGTGGEGGVADPDGFGGGRGDRARGDNYQQHRAPLKVISNANIVGGGVISRGGGAAGGGGGVGGGVGGSRRENEVRSPTRGGVGIRSPTRRGIEIRSPTRRGIEIRSPTRRGIEIRSPTRGGIGTGPEEHRRQGLEQQRSVFFDHRAAGSGGQRHVGEGVVEEGEGGGGRVWEVVTSGRGGRAGGGLGGRSGGEGGAGGGVAATARPCPPIASVTQGNGLSNGGWWPSPSSSPSAPPPPPPPPSTTAMFSPFDEVAAATTAAAAGGLAAVQFAMGPMGHGGMEAMTGGMAAAAAGIVPAPFDLGAWLHQYRYMAQLQHLQQLQVVGERLGAMCFRTVAEEKRQVIGNGMTFPLVTVKTEPSYARDEREGGGEGGRGGGGGGGGGEDSGNGGGFDGSLVYNRSALGALHCQAEAPRGSSSSGSQKAAGGMQVMRTKSSGLLNGLIGGFPASASSWRGAGGGSASGSGSATQSAVMVAAAPLIAPSGGTGSGSANQLTKPGVSCRQFWRAGEYLGKPTKARKVPAIAELLDNAIDEVANGATFVKVDKVYNPRDNHPALLIQDDGGGMDPEGIRRCMSLGYSCKNTNLTIGQYGNGFKTSTMRLGADVIVFTRSVKGGRVTQSIGMLSYTFLRKTGHEDIIVPMVDYEISAADGKPRPLVRSTMEDWMENMDTLLEWAPYSSEEHLLQQFQDVGWHGTKMVIYNMWLNDDGQLELDFDADLQDIQLRGDERDGNVAGIPMTNTVTQQHVAYRYKYSLRVYASILYLKMPENFHIVLRGVVVEPYSIAADVKYPEYIIYKPHVGGKEDRENTPFWRVWNTNSSDGRGVVGVLEANFIEPAHDKQDFERTSLMLKLETRLRLMAQEYWKLHCHLIGYQRKVKPRAPKALPAPSPPPEIISAAPLCLIEGPGMGYENYSTHQPSCNGIAGCGGPMEIRLLPPPPLLGCESNEAETMEDVKPTLQDLQMAVSHLRNGRLSPSHPDNRMAASDPAFGTANELSAENGVNRVGMLLPCGQASVQDGSAEMADEKGSEGQDGEKSGGDAEKDEGRMDSEGIGDVSQEDATDCSPRSSESGWMMRRSSPSDTGAEENDVSWRQTDNGGAVLAIERAKSMELGIHPDKGECERPPDAGGGEEGRMQVRDGNGYGNGMDLSAERDSEGSIILEIDARIQRLVGENEELRQRCTELEMVNDRSALQEQELSGRISQLLASIQDEEQRASEVAEERDLMRTVCRCEEELCDKEKRDLTREIQRVLARCTSQQSLLSRDDQEALSQAKRGQGRGQGREREVMETKRGCNAQNGGDGNEEDVCSPQR</sequence>
<dbReference type="Pfam" id="PF13589">
    <property type="entry name" value="HATPase_c_3"/>
    <property type="match status" value="1"/>
</dbReference>
<feature type="region of interest" description="Disordered" evidence="8">
    <location>
        <begin position="178"/>
        <end position="348"/>
    </location>
</feature>
<feature type="region of interest" description="Disordered" evidence="8">
    <location>
        <begin position="1332"/>
        <end position="1413"/>
    </location>
</feature>
<dbReference type="InterPro" id="IPR045261">
    <property type="entry name" value="MORC_ATPase"/>
</dbReference>
<feature type="compositionally biased region" description="Basic and acidic residues" evidence="8">
    <location>
        <begin position="1339"/>
        <end position="1365"/>
    </location>
</feature>
<evidence type="ECO:0000256" key="7">
    <source>
        <dbReference type="SAM" id="Coils"/>
    </source>
</evidence>
<dbReference type="Gene3D" id="3.30.565.10">
    <property type="entry name" value="Histidine kinase-like ATPase, C-terminal domain"/>
    <property type="match status" value="1"/>
</dbReference>
<feature type="compositionally biased region" description="Gly residues" evidence="8">
    <location>
        <begin position="687"/>
        <end position="708"/>
    </location>
</feature>
<feature type="compositionally biased region" description="Gly residues" evidence="8">
    <location>
        <begin position="368"/>
        <end position="384"/>
    </location>
</feature>
<proteinExistence type="inferred from homology"/>
<feature type="compositionally biased region" description="Pro residues" evidence="8">
    <location>
        <begin position="59"/>
        <end position="71"/>
    </location>
</feature>
<feature type="region of interest" description="Disordered" evidence="8">
    <location>
        <begin position="464"/>
        <end position="564"/>
    </location>
</feature>
<dbReference type="GO" id="GO:0031349">
    <property type="term" value="P:positive regulation of defense response"/>
    <property type="evidence" value="ECO:0007669"/>
    <property type="project" value="UniProtKB-ARBA"/>
</dbReference>
<feature type="compositionally biased region" description="Gly residues" evidence="8">
    <location>
        <begin position="302"/>
        <end position="311"/>
    </location>
</feature>